<dbReference type="SUPFAM" id="SSF141868">
    <property type="entry name" value="EAL domain-like"/>
    <property type="match status" value="1"/>
</dbReference>
<dbReference type="CDD" id="cd01948">
    <property type="entry name" value="EAL"/>
    <property type="match status" value="1"/>
</dbReference>
<name>A0ABT4RDS1_9ACTN</name>
<reference evidence="3" key="1">
    <citation type="submission" date="2022-10" db="EMBL/GenBank/DDBJ databases">
        <title>The WGS of Solirubrobacter sp. CPCC 204708.</title>
        <authorList>
            <person name="Jiang Z."/>
        </authorList>
    </citation>
    <scope>NUCLEOTIDE SEQUENCE</scope>
    <source>
        <strain evidence="3">CPCC 204708</strain>
    </source>
</reference>
<dbReference type="Gene3D" id="3.20.20.450">
    <property type="entry name" value="EAL domain"/>
    <property type="match status" value="1"/>
</dbReference>
<dbReference type="SMART" id="SM00052">
    <property type="entry name" value="EAL"/>
    <property type="match status" value="1"/>
</dbReference>
<dbReference type="InterPro" id="IPR035919">
    <property type="entry name" value="EAL_sf"/>
</dbReference>
<dbReference type="NCBIfam" id="TIGR00254">
    <property type="entry name" value="GGDEF"/>
    <property type="match status" value="1"/>
</dbReference>
<dbReference type="SMART" id="SM00267">
    <property type="entry name" value="GGDEF"/>
    <property type="match status" value="1"/>
</dbReference>
<dbReference type="InterPro" id="IPR029787">
    <property type="entry name" value="Nucleotide_cyclase"/>
</dbReference>
<comment type="caution">
    <text evidence="3">The sequence shown here is derived from an EMBL/GenBank/DDBJ whole genome shotgun (WGS) entry which is preliminary data.</text>
</comment>
<dbReference type="RefSeq" id="WP_270006201.1">
    <property type="nucleotide sequence ID" value="NZ_JAPCID010000005.1"/>
</dbReference>
<dbReference type="InterPro" id="IPR003018">
    <property type="entry name" value="GAF"/>
</dbReference>
<evidence type="ECO:0000313" key="4">
    <source>
        <dbReference type="Proteomes" id="UP001147700"/>
    </source>
</evidence>
<dbReference type="Pfam" id="PF01590">
    <property type="entry name" value="GAF"/>
    <property type="match status" value="1"/>
</dbReference>
<sequence>MRDVALVDAEPDPALERLTRLAGELLGVPMSLVSLVETTRQYFAGATGLSGLLDAERQTPISHSCCRHVVERQAPLVIPDTQQSPLPQAQLAARDIDVAAYAGVPLTLSGGETLGAFCAIDKVPHQWTPDDVRILEDLAALAVELLEARRAGAQALHDRLTGLAGRALFGELVTRGVARAARAERACGVVAIDLDGFRLVNEALGHATGDALLTAVAARLSSALGNGDAACRLGSDEFLVLCDSLEDEREAAQVVSRLRAALTHAPFEANGHTVPVSATLSVATANTVVATDDLIDAALDALACRKGGAPETAGRADPQRRARATRRLRLQQALVGVEERDELLVVYQPLVDLRAGRLLGFEALLRWKHPELGAVRPDEFIPVAERTGTIMPIGEWVLERAACDLALWRATEEHLTVSVNVAPIQLRSPAFPQRVAAICDGCGLPADALTLEITERVLLDDRPAYELAMNELRAVGVRVALDDFGTGYSALSYLSRFPLDVLKLDRAFVAALDGAPRPRALLEAMTKMASALGLRTVGEGIETEGQLAQLTASGCDVGQGYHLSRPRPADELSPLLGRVWRTGGDGAAPG</sequence>
<evidence type="ECO:0000313" key="3">
    <source>
        <dbReference type="EMBL" id="MDA0136683.1"/>
    </source>
</evidence>
<protein>
    <submittedName>
        <fullName evidence="3">Bifunctional diguanylate cyclase/phosphodiesterase</fullName>
    </submittedName>
</protein>
<keyword evidence="4" id="KW-1185">Reference proteome</keyword>
<dbReference type="SMART" id="SM00065">
    <property type="entry name" value="GAF"/>
    <property type="match status" value="1"/>
</dbReference>
<organism evidence="3 4">
    <name type="scientific">Solirubrobacter deserti</name>
    <dbReference type="NCBI Taxonomy" id="2282478"/>
    <lineage>
        <taxon>Bacteria</taxon>
        <taxon>Bacillati</taxon>
        <taxon>Actinomycetota</taxon>
        <taxon>Thermoleophilia</taxon>
        <taxon>Solirubrobacterales</taxon>
        <taxon>Solirubrobacteraceae</taxon>
        <taxon>Solirubrobacter</taxon>
    </lineage>
</organism>
<feature type="domain" description="GGDEF" evidence="2">
    <location>
        <begin position="185"/>
        <end position="318"/>
    </location>
</feature>
<dbReference type="PANTHER" id="PTHR44757">
    <property type="entry name" value="DIGUANYLATE CYCLASE DGCP"/>
    <property type="match status" value="1"/>
</dbReference>
<dbReference type="InterPro" id="IPR000160">
    <property type="entry name" value="GGDEF_dom"/>
</dbReference>
<dbReference type="InterPro" id="IPR052155">
    <property type="entry name" value="Biofilm_reg_signaling"/>
</dbReference>
<dbReference type="SUPFAM" id="SSF55781">
    <property type="entry name" value="GAF domain-like"/>
    <property type="match status" value="1"/>
</dbReference>
<dbReference type="Gene3D" id="3.30.70.270">
    <property type="match status" value="1"/>
</dbReference>
<dbReference type="EMBL" id="JAPCID010000005">
    <property type="protein sequence ID" value="MDA0136683.1"/>
    <property type="molecule type" value="Genomic_DNA"/>
</dbReference>
<dbReference type="InterPro" id="IPR029016">
    <property type="entry name" value="GAF-like_dom_sf"/>
</dbReference>
<evidence type="ECO:0000259" key="2">
    <source>
        <dbReference type="PROSITE" id="PS50887"/>
    </source>
</evidence>
<dbReference type="Gene3D" id="3.30.450.40">
    <property type="match status" value="1"/>
</dbReference>
<dbReference type="Pfam" id="PF00990">
    <property type="entry name" value="GGDEF"/>
    <property type="match status" value="1"/>
</dbReference>
<evidence type="ECO:0000259" key="1">
    <source>
        <dbReference type="PROSITE" id="PS50883"/>
    </source>
</evidence>
<feature type="domain" description="EAL" evidence="1">
    <location>
        <begin position="327"/>
        <end position="580"/>
    </location>
</feature>
<gene>
    <name evidence="3" type="ORF">OJ962_04180</name>
</gene>
<dbReference type="CDD" id="cd01949">
    <property type="entry name" value="GGDEF"/>
    <property type="match status" value="1"/>
</dbReference>
<dbReference type="InterPro" id="IPR001633">
    <property type="entry name" value="EAL_dom"/>
</dbReference>
<dbReference type="Pfam" id="PF00563">
    <property type="entry name" value="EAL"/>
    <property type="match status" value="1"/>
</dbReference>
<accession>A0ABT4RDS1</accession>
<dbReference type="PROSITE" id="PS50883">
    <property type="entry name" value="EAL"/>
    <property type="match status" value="1"/>
</dbReference>
<dbReference type="PROSITE" id="PS50887">
    <property type="entry name" value="GGDEF"/>
    <property type="match status" value="1"/>
</dbReference>
<proteinExistence type="predicted"/>
<dbReference type="SUPFAM" id="SSF55073">
    <property type="entry name" value="Nucleotide cyclase"/>
    <property type="match status" value="1"/>
</dbReference>
<dbReference type="InterPro" id="IPR043128">
    <property type="entry name" value="Rev_trsase/Diguanyl_cyclase"/>
</dbReference>
<dbReference type="PANTHER" id="PTHR44757:SF2">
    <property type="entry name" value="BIOFILM ARCHITECTURE MAINTENANCE PROTEIN MBAA"/>
    <property type="match status" value="1"/>
</dbReference>
<dbReference type="Proteomes" id="UP001147700">
    <property type="component" value="Unassembled WGS sequence"/>
</dbReference>